<protein>
    <submittedName>
        <fullName evidence="6">Transducin/WD40 repeat-like superfamily protein</fullName>
    </submittedName>
</protein>
<dbReference type="EMBL" id="BJWL01000029">
    <property type="protein sequence ID" value="GFZ22006.1"/>
    <property type="molecule type" value="Genomic_DNA"/>
</dbReference>
<dbReference type="SUPFAM" id="SSF53732">
    <property type="entry name" value="Aconitase iron-sulfur domain"/>
    <property type="match status" value="1"/>
</dbReference>
<name>A0A7J0HFT8_9ERIC</name>
<gene>
    <name evidence="6" type="ORF">Acr_29g0011680</name>
</gene>
<dbReference type="InterPro" id="IPR015928">
    <property type="entry name" value="Aconitase/3IPM_dehydase_swvl"/>
</dbReference>
<dbReference type="GO" id="GO:0051536">
    <property type="term" value="F:iron-sulfur cluster binding"/>
    <property type="evidence" value="ECO:0007669"/>
    <property type="project" value="UniProtKB-KW"/>
</dbReference>
<evidence type="ECO:0000313" key="7">
    <source>
        <dbReference type="Proteomes" id="UP000585474"/>
    </source>
</evidence>
<accession>A0A7J0HFT8</accession>
<dbReference type="SUPFAM" id="SSF52016">
    <property type="entry name" value="LeuD/IlvD-like"/>
    <property type="match status" value="2"/>
</dbReference>
<dbReference type="Proteomes" id="UP000585474">
    <property type="component" value="Unassembled WGS sequence"/>
</dbReference>
<comment type="caution">
    <text evidence="6">The sequence shown here is derived from an EMBL/GenBank/DDBJ whole genome shotgun (WGS) entry which is preliminary data.</text>
</comment>
<dbReference type="OrthoDB" id="2224430at2759"/>
<organism evidence="6 7">
    <name type="scientific">Actinidia rufa</name>
    <dbReference type="NCBI Taxonomy" id="165716"/>
    <lineage>
        <taxon>Eukaryota</taxon>
        <taxon>Viridiplantae</taxon>
        <taxon>Streptophyta</taxon>
        <taxon>Embryophyta</taxon>
        <taxon>Tracheophyta</taxon>
        <taxon>Spermatophyta</taxon>
        <taxon>Magnoliopsida</taxon>
        <taxon>eudicotyledons</taxon>
        <taxon>Gunneridae</taxon>
        <taxon>Pentapetalae</taxon>
        <taxon>asterids</taxon>
        <taxon>Ericales</taxon>
        <taxon>Actinidiaceae</taxon>
        <taxon>Actinidia</taxon>
    </lineage>
</organism>
<dbReference type="GO" id="GO:0046872">
    <property type="term" value="F:metal ion binding"/>
    <property type="evidence" value="ECO:0007669"/>
    <property type="project" value="UniProtKB-KW"/>
</dbReference>
<proteinExistence type="predicted"/>
<dbReference type="Gene3D" id="3.20.19.10">
    <property type="entry name" value="Aconitase, domain 4"/>
    <property type="match status" value="2"/>
</dbReference>
<evidence type="ECO:0000256" key="2">
    <source>
        <dbReference type="ARBA" id="ARBA00023004"/>
    </source>
</evidence>
<keyword evidence="7" id="KW-1185">Reference proteome</keyword>
<evidence type="ECO:0000256" key="4">
    <source>
        <dbReference type="SAM" id="MobiDB-lite"/>
    </source>
</evidence>
<dbReference type="InterPro" id="IPR036008">
    <property type="entry name" value="Aconitase_4Fe-4S_dom"/>
</dbReference>
<evidence type="ECO:0000313" key="6">
    <source>
        <dbReference type="EMBL" id="GFZ22006.1"/>
    </source>
</evidence>
<feature type="domain" description="Aconitase/3-isopropylmalate dehydratase large subunit alpha/beta/alpha" evidence="5">
    <location>
        <begin position="859"/>
        <end position="898"/>
    </location>
</feature>
<dbReference type="InterPro" id="IPR006249">
    <property type="entry name" value="Aconitase/IRP2"/>
</dbReference>
<feature type="region of interest" description="Disordered" evidence="4">
    <location>
        <begin position="398"/>
        <end position="431"/>
    </location>
</feature>
<keyword evidence="3" id="KW-0411">Iron-sulfur</keyword>
<evidence type="ECO:0000256" key="3">
    <source>
        <dbReference type="ARBA" id="ARBA00023014"/>
    </source>
</evidence>
<dbReference type="InterPro" id="IPR001030">
    <property type="entry name" value="Acoase/IPM_deHydtase_lsu_aba"/>
</dbReference>
<reference evidence="6 7" key="1">
    <citation type="submission" date="2019-07" db="EMBL/GenBank/DDBJ databases">
        <title>De Novo Assembly of kiwifruit Actinidia rufa.</title>
        <authorList>
            <person name="Sugita-Konishi S."/>
            <person name="Sato K."/>
            <person name="Mori E."/>
            <person name="Abe Y."/>
            <person name="Kisaki G."/>
            <person name="Hamano K."/>
            <person name="Suezawa K."/>
            <person name="Otani M."/>
            <person name="Fukuda T."/>
            <person name="Manabe T."/>
            <person name="Gomi K."/>
            <person name="Tabuchi M."/>
            <person name="Akimitsu K."/>
            <person name="Kataoka I."/>
        </authorList>
    </citation>
    <scope>NUCLEOTIDE SEQUENCE [LARGE SCALE GENOMIC DNA]</scope>
    <source>
        <strain evidence="7">cv. Fuchu</strain>
    </source>
</reference>
<keyword evidence="1" id="KW-0479">Metal-binding</keyword>
<dbReference type="PANTHER" id="PTHR11670">
    <property type="entry name" value="ACONITASE/IRON-RESPONSIVE ELEMENT FAMILY MEMBER"/>
    <property type="match status" value="1"/>
</dbReference>
<sequence length="900" mass="99510">MAASSSETSHAIEQKSDGDPNIQDMVVTKDVHNVQVEVTVVGETGFSQKNEIVSQGEPQNLIPETKERVFCSEASDLGHDHPTKDISGKDATSVVPTTVLQPVASTTKREKAKGSFPVIEKSVSTAIAEVFQRGVGDKAVNQQEKLVNPKLEATVARMIQAQFQTSGKQALLQVDIDFDKELIRTRRMEKGVLQGYQAKAPMWPLQRATLCGIVYRSLLQVFMLGTFANILLVTKLLNGEVGPKIIHIRKGEKLDAAMVAKAVIAKSFERIHHGNLIGMLISPLCFKPGQDADMLALTDHEHYTIDLPSQVSEMKRGQFEMDIQGNGHYHPKFRELWLAAGTSSAQASLTYSSELVFIDIHRLFSSVRWTYPSAFHHNVLLEKSNSIVVHNVTSTEGLASLDPSESKPTKTPLSISKPKPSVHDTGSESAPTVRHLVSSTSMETTTLLEFSTLSLESRPSLPSDVVITKDVHNVKVEVKVVGETGFSQKNEIVSRGEPQTLIPETKERVFCSEASDLGTEMTRECSEMYIVEESQQLDGANLTEELAQPLNAGEKVQDPTKDIYLERMLHQLCLQQFYSQWHQPQKGKKQKEMQKQMTVITVPVTKEGRRVEAALGRSVEKVVKANSELLKNQCLQLLQKLSREECDKVVNPPEILVNSKLEATVARPIQAQFQTSGKQALQVDIDFDKELIRTRKDGKSVYFKDIRPSNEEVAEHLCGHYKGIGYRSLLQVFILGTFANILLVTKLLNGEVGPKTIHIRKGEKLDAAMVAKAVIANNFERIHHGNLVGMLISPLCFKPGQDADMLALTDHEHYTIDLPSQVSEMKPDQDIFTSLPKPGGGEFGKFYSLPALNDPRSDGIRYPDSVDGSDSHTTMIDELEVPGWGVGEIEAEAAMLGQVC</sequence>
<evidence type="ECO:0000259" key="5">
    <source>
        <dbReference type="Pfam" id="PF00330"/>
    </source>
</evidence>
<dbReference type="Gene3D" id="3.30.499.10">
    <property type="entry name" value="Aconitase, domain 3"/>
    <property type="match status" value="2"/>
</dbReference>
<feature type="region of interest" description="Disordered" evidence="4">
    <location>
        <begin position="1"/>
        <end position="22"/>
    </location>
</feature>
<dbReference type="AlphaFoldDB" id="A0A7J0HFT8"/>
<dbReference type="InterPro" id="IPR015931">
    <property type="entry name" value="Acnase/IPM_dHydase_lsu_aba_1/3"/>
</dbReference>
<keyword evidence="2" id="KW-0408">Iron</keyword>
<evidence type="ECO:0000256" key="1">
    <source>
        <dbReference type="ARBA" id="ARBA00022723"/>
    </source>
</evidence>
<dbReference type="Pfam" id="PF00330">
    <property type="entry name" value="Aconitase"/>
    <property type="match status" value="1"/>
</dbReference>